<dbReference type="SUPFAM" id="SSF54001">
    <property type="entry name" value="Cysteine proteinases"/>
    <property type="match status" value="1"/>
</dbReference>
<comment type="catalytic activity">
    <reaction evidence="1 9">
        <text>Thiol-dependent hydrolysis of ester, thioester, amide, peptide and isopeptide bonds formed by the C-terminal Gly of ubiquitin (a 76-residue protein attached to proteins as an intracellular targeting signal).</text>
        <dbReference type="EC" id="3.4.19.12"/>
    </reaction>
</comment>
<dbReference type="CDD" id="cd17059">
    <property type="entry name" value="Ubl_OTU1"/>
    <property type="match status" value="1"/>
</dbReference>
<dbReference type="GO" id="GO:0005634">
    <property type="term" value="C:nucleus"/>
    <property type="evidence" value="ECO:0007669"/>
    <property type="project" value="TreeGrafter"/>
</dbReference>
<dbReference type="GO" id="GO:0004843">
    <property type="term" value="F:cysteine-type deubiquitinase activity"/>
    <property type="evidence" value="ECO:0007669"/>
    <property type="project" value="UniProtKB-UniRule"/>
</dbReference>
<sequence>MTSLILKVKTKTGQRVLKGLTSDSTIKELKQELSVISNIPVSRLIILSGYPPKKFDLSGDSKLLADSGLSSGEILIVEESQEPVQEVSTDPENENEECKEKLNNDLPGFLMKQIVPADNSCLFTSLNFVLSGILRDSSEVAPYMRQIVSHSVLSEPDTYSEAILGKPNDEYATWILNEKSWGGAIELSVLANYYGVEVAVVDTVNGIINRFGEDQKFPHRVFLMFDGIHYDPLYLETSQGEKIQTIFSADDERLLEEALQLGIEAKSSRQFTDVNKFMLKCLECNVFISGQAQAQQHAQSTGHTNFGEV</sequence>
<evidence type="ECO:0000313" key="12">
    <source>
        <dbReference type="RefSeq" id="XP_018322484.1"/>
    </source>
</evidence>
<keyword evidence="6 9" id="KW-0378">Hydrolase</keyword>
<evidence type="ECO:0000313" key="11">
    <source>
        <dbReference type="Proteomes" id="UP000192223"/>
    </source>
</evidence>
<keyword evidence="5 9" id="KW-0833">Ubl conjugation pathway</keyword>
<keyword evidence="7 9" id="KW-0788">Thiol protease</keyword>
<accession>A0A1W4WR28</accession>
<dbReference type="Pfam" id="PF21403">
    <property type="entry name" value="OTU1_UBXL"/>
    <property type="match status" value="1"/>
</dbReference>
<comment type="subcellular location">
    <subcellularLocation>
        <location evidence="9">Cytoplasm</location>
    </subcellularLocation>
</comment>
<name>A0A1W4WR28_AGRPL</name>
<dbReference type="STRING" id="224129.A0A1W4WR28"/>
<evidence type="ECO:0000259" key="10">
    <source>
        <dbReference type="PROSITE" id="PS50802"/>
    </source>
</evidence>
<keyword evidence="4" id="KW-0863">Zinc-finger</keyword>
<evidence type="ECO:0000256" key="5">
    <source>
        <dbReference type="ARBA" id="ARBA00022786"/>
    </source>
</evidence>
<protein>
    <recommendedName>
        <fullName evidence="9">Ubiquitin thioesterase OTU</fullName>
        <ecNumber evidence="9">3.4.19.12</ecNumber>
    </recommendedName>
</protein>
<keyword evidence="8" id="KW-0862">Zinc</keyword>
<evidence type="ECO:0000256" key="4">
    <source>
        <dbReference type="ARBA" id="ARBA00022771"/>
    </source>
</evidence>
<dbReference type="Pfam" id="PF24560">
    <property type="entry name" value="zf-C2H2_OTU1_C"/>
    <property type="match status" value="1"/>
</dbReference>
<evidence type="ECO:0000256" key="9">
    <source>
        <dbReference type="RuleBase" id="RU367104"/>
    </source>
</evidence>
<dbReference type="AlphaFoldDB" id="A0A1W4WR28"/>
<evidence type="ECO:0000313" key="13">
    <source>
        <dbReference type="RefSeq" id="XP_018322485.1"/>
    </source>
</evidence>
<evidence type="ECO:0000256" key="2">
    <source>
        <dbReference type="ARBA" id="ARBA00022670"/>
    </source>
</evidence>
<evidence type="ECO:0000256" key="8">
    <source>
        <dbReference type="ARBA" id="ARBA00022833"/>
    </source>
</evidence>
<dbReference type="InterPro" id="IPR003323">
    <property type="entry name" value="OTU_dom"/>
</dbReference>
<keyword evidence="9" id="KW-0963">Cytoplasm</keyword>
<dbReference type="PANTHER" id="PTHR13312">
    <property type="entry name" value="HIV-INDUCED PROTEIN-7-LIKE PROTEASE"/>
    <property type="match status" value="1"/>
</dbReference>
<dbReference type="GO" id="GO:0005829">
    <property type="term" value="C:cytosol"/>
    <property type="evidence" value="ECO:0007669"/>
    <property type="project" value="TreeGrafter"/>
</dbReference>
<dbReference type="EC" id="3.4.19.12" evidence="9"/>
<organism evidence="11 13">
    <name type="scientific">Agrilus planipennis</name>
    <name type="common">Emerald ash borer</name>
    <name type="synonym">Agrilus marcopoli</name>
    <dbReference type="NCBI Taxonomy" id="224129"/>
    <lineage>
        <taxon>Eukaryota</taxon>
        <taxon>Metazoa</taxon>
        <taxon>Ecdysozoa</taxon>
        <taxon>Arthropoda</taxon>
        <taxon>Hexapoda</taxon>
        <taxon>Insecta</taxon>
        <taxon>Pterygota</taxon>
        <taxon>Neoptera</taxon>
        <taxon>Endopterygota</taxon>
        <taxon>Coleoptera</taxon>
        <taxon>Polyphaga</taxon>
        <taxon>Elateriformia</taxon>
        <taxon>Buprestoidea</taxon>
        <taxon>Buprestidae</taxon>
        <taxon>Agrilinae</taxon>
        <taxon>Agrilus</taxon>
    </lineage>
</organism>
<keyword evidence="2" id="KW-0645">Protease</keyword>
<dbReference type="Proteomes" id="UP000192223">
    <property type="component" value="Unplaced"/>
</dbReference>
<dbReference type="InterPro" id="IPR057766">
    <property type="entry name" value="Znf-C2H2_OTU1-like_C"/>
</dbReference>
<dbReference type="FunFam" id="3.10.20.90:FF:000096">
    <property type="entry name" value="Ubiquitin thioesterase OTU1"/>
    <property type="match status" value="1"/>
</dbReference>
<feature type="domain" description="OTU" evidence="10">
    <location>
        <begin position="110"/>
        <end position="236"/>
    </location>
</feature>
<dbReference type="PROSITE" id="PS50802">
    <property type="entry name" value="OTU"/>
    <property type="match status" value="1"/>
</dbReference>
<dbReference type="OrthoDB" id="65596at2759"/>
<comment type="function">
    <text evidence="9">Hydrolase that can remove conjugated ubiquitin from proteins and may therefore play an important regulatory role at the level of protein turnover by preventing degradation.</text>
</comment>
<proteinExistence type="predicted"/>
<dbReference type="Gene3D" id="3.10.20.90">
    <property type="entry name" value="Phosphatidylinositol 3-kinase Catalytic Subunit, Chain A, domain 1"/>
    <property type="match status" value="1"/>
</dbReference>
<evidence type="ECO:0000256" key="3">
    <source>
        <dbReference type="ARBA" id="ARBA00022723"/>
    </source>
</evidence>
<reference evidence="12 13" key="1">
    <citation type="submission" date="2025-04" db="UniProtKB">
        <authorList>
            <consortium name="RefSeq"/>
        </authorList>
    </citation>
    <scope>IDENTIFICATION</scope>
    <source>
        <tissue evidence="12 13">Entire body</tissue>
    </source>
</reference>
<dbReference type="InterPro" id="IPR038765">
    <property type="entry name" value="Papain-like_cys_pep_sf"/>
</dbReference>
<dbReference type="Pfam" id="PF02338">
    <property type="entry name" value="OTU"/>
    <property type="match status" value="1"/>
</dbReference>
<dbReference type="GO" id="GO:0008270">
    <property type="term" value="F:zinc ion binding"/>
    <property type="evidence" value="ECO:0007669"/>
    <property type="project" value="UniProtKB-KW"/>
</dbReference>
<keyword evidence="3" id="KW-0479">Metal-binding</keyword>
<dbReference type="GeneID" id="108735149"/>
<evidence type="ECO:0000256" key="1">
    <source>
        <dbReference type="ARBA" id="ARBA00000707"/>
    </source>
</evidence>
<evidence type="ECO:0000256" key="7">
    <source>
        <dbReference type="ARBA" id="ARBA00022807"/>
    </source>
</evidence>
<dbReference type="GO" id="GO:0016579">
    <property type="term" value="P:protein deubiquitination"/>
    <property type="evidence" value="ECO:0007669"/>
    <property type="project" value="TreeGrafter"/>
</dbReference>
<keyword evidence="11" id="KW-1185">Reference proteome</keyword>
<gene>
    <name evidence="12 13" type="primary">LOC108735149</name>
</gene>
<dbReference type="KEGG" id="apln:108735149"/>
<dbReference type="InterPro" id="IPR048857">
    <property type="entry name" value="OTU1_Ubl"/>
</dbReference>
<evidence type="ECO:0000256" key="6">
    <source>
        <dbReference type="ARBA" id="ARBA00022801"/>
    </source>
</evidence>
<dbReference type="InterPro" id="IPR029071">
    <property type="entry name" value="Ubiquitin-like_domsf"/>
</dbReference>
<dbReference type="PANTHER" id="PTHR13312:SF0">
    <property type="entry name" value="UBIQUITIN THIOESTERASE OTU1"/>
    <property type="match status" value="1"/>
</dbReference>
<dbReference type="GO" id="GO:0030968">
    <property type="term" value="P:endoplasmic reticulum unfolded protein response"/>
    <property type="evidence" value="ECO:0007669"/>
    <property type="project" value="TreeGrafter"/>
</dbReference>
<dbReference type="CDD" id="cd22745">
    <property type="entry name" value="OTU_OTU1"/>
    <property type="match status" value="1"/>
</dbReference>
<dbReference type="RefSeq" id="XP_018322485.1">
    <property type="nucleotide sequence ID" value="XM_018466983.2"/>
</dbReference>
<dbReference type="SUPFAM" id="SSF54236">
    <property type="entry name" value="Ubiquitin-like"/>
    <property type="match status" value="1"/>
</dbReference>
<dbReference type="Gene3D" id="3.90.70.80">
    <property type="match status" value="1"/>
</dbReference>
<dbReference type="RefSeq" id="XP_018322484.1">
    <property type="nucleotide sequence ID" value="XM_018466982.2"/>
</dbReference>
<dbReference type="GO" id="GO:0036503">
    <property type="term" value="P:ERAD pathway"/>
    <property type="evidence" value="ECO:0007669"/>
    <property type="project" value="TreeGrafter"/>
</dbReference>